<reference evidence="3 4" key="1">
    <citation type="submission" date="2020-07" db="EMBL/GenBank/DDBJ databases">
        <title>Sequencing the genomes of 1000 actinobacteria strains.</title>
        <authorList>
            <person name="Klenk H.-P."/>
        </authorList>
    </citation>
    <scope>NUCLEOTIDE SEQUENCE [LARGE SCALE GENOMIC DNA]</scope>
    <source>
        <strain evidence="3 4">DSM 17380</strain>
    </source>
</reference>
<feature type="compositionally biased region" description="Low complexity" evidence="1">
    <location>
        <begin position="267"/>
        <end position="281"/>
    </location>
</feature>
<keyword evidence="4" id="KW-1185">Reference proteome</keyword>
<evidence type="ECO:0000313" key="4">
    <source>
        <dbReference type="Proteomes" id="UP000586095"/>
    </source>
</evidence>
<keyword evidence="3" id="KW-0378">Hydrolase</keyword>
<proteinExistence type="predicted"/>
<dbReference type="SMART" id="SM00331">
    <property type="entry name" value="PP2C_SIG"/>
    <property type="match status" value="1"/>
</dbReference>
<dbReference type="Pfam" id="PF13672">
    <property type="entry name" value="PP2C_2"/>
    <property type="match status" value="1"/>
</dbReference>
<sequence length="291" mass="30173">MNSVELDYATLTDVGRLRQVNEDSVLADTPCFLVADGMGGHEAGDLASQAAIAVFAERIAPGQPATVALAGETLNAARVAVAEVAAGRERGAGCTLTGAILVTHDGELHWLVLNIGDSRVYMHRGSELRQITVDHSLVEEVRRADAGAQLPPRNIITRALGSSDSTADSWLLPVETGSRLLICSDGLTSELADEEIRAVLTMGGRADAVAAELVHRANDAGGRDNISVIVLDTVVGGRSWHVGDGTPGETDDGKTVTATRPVPRPQASAASTHAAAAEGTDTPPPESEPTP</sequence>
<gene>
    <name evidence="3" type="ORF">BJ960_002991</name>
</gene>
<dbReference type="SUPFAM" id="SSF81606">
    <property type="entry name" value="PP2C-like"/>
    <property type="match status" value="1"/>
</dbReference>
<dbReference type="RefSeq" id="WP_185987878.1">
    <property type="nucleotide sequence ID" value="NZ_BAAALZ010000006.1"/>
</dbReference>
<dbReference type="PROSITE" id="PS51746">
    <property type="entry name" value="PPM_2"/>
    <property type="match status" value="1"/>
</dbReference>
<dbReference type="EC" id="3.1.3.16" evidence="3"/>
<evidence type="ECO:0000256" key="1">
    <source>
        <dbReference type="SAM" id="MobiDB-lite"/>
    </source>
</evidence>
<dbReference type="GO" id="GO:0004722">
    <property type="term" value="F:protein serine/threonine phosphatase activity"/>
    <property type="evidence" value="ECO:0007669"/>
    <property type="project" value="UniProtKB-EC"/>
</dbReference>
<organism evidence="3 4">
    <name type="scientific">Leucobacter aridicollis</name>
    <dbReference type="NCBI Taxonomy" id="283878"/>
    <lineage>
        <taxon>Bacteria</taxon>
        <taxon>Bacillati</taxon>
        <taxon>Actinomycetota</taxon>
        <taxon>Actinomycetes</taxon>
        <taxon>Micrococcales</taxon>
        <taxon>Microbacteriaceae</taxon>
        <taxon>Leucobacter</taxon>
    </lineage>
</organism>
<name>A0A852RBL5_9MICO</name>
<evidence type="ECO:0000313" key="3">
    <source>
        <dbReference type="EMBL" id="NYD28188.1"/>
    </source>
</evidence>
<feature type="compositionally biased region" description="Pro residues" evidence="1">
    <location>
        <begin position="282"/>
        <end position="291"/>
    </location>
</feature>
<dbReference type="CDD" id="cd00143">
    <property type="entry name" value="PP2Cc"/>
    <property type="match status" value="1"/>
</dbReference>
<dbReference type="EMBL" id="JACCBD010000001">
    <property type="protein sequence ID" value="NYD28188.1"/>
    <property type="molecule type" value="Genomic_DNA"/>
</dbReference>
<feature type="region of interest" description="Disordered" evidence="1">
    <location>
        <begin position="238"/>
        <end position="291"/>
    </location>
</feature>
<protein>
    <submittedName>
        <fullName evidence="3">Protein phosphatase</fullName>
        <ecNumber evidence="3">3.1.3.16</ecNumber>
    </submittedName>
</protein>
<dbReference type="InterPro" id="IPR015655">
    <property type="entry name" value="PP2C"/>
</dbReference>
<accession>A0A852RBL5</accession>
<dbReference type="Proteomes" id="UP000586095">
    <property type="component" value="Unassembled WGS sequence"/>
</dbReference>
<comment type="caution">
    <text evidence="3">The sequence shown here is derived from an EMBL/GenBank/DDBJ whole genome shotgun (WGS) entry which is preliminary data.</text>
</comment>
<dbReference type="AlphaFoldDB" id="A0A852RBL5"/>
<dbReference type="PANTHER" id="PTHR47992">
    <property type="entry name" value="PROTEIN PHOSPHATASE"/>
    <property type="match status" value="1"/>
</dbReference>
<feature type="domain" description="PPM-type phosphatase" evidence="2">
    <location>
        <begin position="7"/>
        <end position="233"/>
    </location>
</feature>
<evidence type="ECO:0000259" key="2">
    <source>
        <dbReference type="PROSITE" id="PS51746"/>
    </source>
</evidence>
<dbReference type="SMART" id="SM00332">
    <property type="entry name" value="PP2Cc"/>
    <property type="match status" value="1"/>
</dbReference>
<dbReference type="InterPro" id="IPR001932">
    <property type="entry name" value="PPM-type_phosphatase-like_dom"/>
</dbReference>
<dbReference type="Gene3D" id="3.60.40.10">
    <property type="entry name" value="PPM-type phosphatase domain"/>
    <property type="match status" value="1"/>
</dbReference>
<dbReference type="InterPro" id="IPR036457">
    <property type="entry name" value="PPM-type-like_dom_sf"/>
</dbReference>